<proteinExistence type="predicted"/>
<sequence>MMRILSCLVAPPAFASKECNFDSGYVSGQNAGMIQKKKLSGWSRVAIAIDEVRDRLLRSTRILEQAGIPYAVLGGNAVAEWVGRVDKEAVRFTKDVDILLRREDLEAAKVAMEAGGFIYHETFKVPMFIDGPDGSARSAVNVLFANEIVREGDDSATPDIEPFDYSEDDFKVVSLESLVQMKLTSYRRRDQMHLIDMLDVGLIDGSWVGKYPSELGDRLQFLIDNPE</sequence>
<comment type="caution">
    <text evidence="1">The sequence shown here is derived from an EMBL/GenBank/DDBJ whole genome shotgun (WGS) entry which is preliminary data.</text>
</comment>
<dbReference type="RefSeq" id="WP_200836801.1">
    <property type="nucleotide sequence ID" value="NZ_LWSK01000190.1"/>
</dbReference>
<dbReference type="SUPFAM" id="SSF81301">
    <property type="entry name" value="Nucleotidyltransferase"/>
    <property type="match status" value="1"/>
</dbReference>
<gene>
    <name evidence="1" type="ORF">LF1_43940</name>
</gene>
<dbReference type="Proteomes" id="UP000322699">
    <property type="component" value="Unassembled WGS sequence"/>
</dbReference>
<evidence type="ECO:0000313" key="1">
    <source>
        <dbReference type="EMBL" id="KAA1261834.1"/>
    </source>
</evidence>
<name>A0A5B1CRG0_9BACT</name>
<keyword evidence="2" id="KW-1185">Reference proteome</keyword>
<dbReference type="EMBL" id="VRLW01000001">
    <property type="protein sequence ID" value="KAA1261834.1"/>
    <property type="molecule type" value="Genomic_DNA"/>
</dbReference>
<dbReference type="Gene3D" id="3.30.460.40">
    <property type="match status" value="1"/>
</dbReference>
<evidence type="ECO:0000313" key="2">
    <source>
        <dbReference type="Proteomes" id="UP000322699"/>
    </source>
</evidence>
<dbReference type="InterPro" id="IPR043519">
    <property type="entry name" value="NT_sf"/>
</dbReference>
<evidence type="ECO:0008006" key="3">
    <source>
        <dbReference type="Google" id="ProtNLM"/>
    </source>
</evidence>
<protein>
    <recommendedName>
        <fullName evidence="3">LicD family protein</fullName>
    </recommendedName>
</protein>
<organism evidence="1 2">
    <name type="scientific">Rubripirellula obstinata</name>
    <dbReference type="NCBI Taxonomy" id="406547"/>
    <lineage>
        <taxon>Bacteria</taxon>
        <taxon>Pseudomonadati</taxon>
        <taxon>Planctomycetota</taxon>
        <taxon>Planctomycetia</taxon>
        <taxon>Pirellulales</taxon>
        <taxon>Pirellulaceae</taxon>
        <taxon>Rubripirellula</taxon>
    </lineage>
</organism>
<accession>A0A5B1CRG0</accession>
<dbReference type="AlphaFoldDB" id="A0A5B1CRG0"/>
<reference evidence="1 2" key="1">
    <citation type="submission" date="2019-08" db="EMBL/GenBank/DDBJ databases">
        <title>Deep-cultivation of Planctomycetes and their phenomic and genomic characterization uncovers novel biology.</title>
        <authorList>
            <person name="Wiegand S."/>
            <person name="Jogler M."/>
            <person name="Boedeker C."/>
            <person name="Pinto D."/>
            <person name="Vollmers J."/>
            <person name="Rivas-Marin E."/>
            <person name="Kohn T."/>
            <person name="Peeters S.H."/>
            <person name="Heuer A."/>
            <person name="Rast P."/>
            <person name="Oberbeckmann S."/>
            <person name="Bunk B."/>
            <person name="Jeske O."/>
            <person name="Meyerdierks A."/>
            <person name="Storesund J.E."/>
            <person name="Kallscheuer N."/>
            <person name="Luecker S."/>
            <person name="Lage O.M."/>
            <person name="Pohl T."/>
            <person name="Merkel B.J."/>
            <person name="Hornburger P."/>
            <person name="Mueller R.-W."/>
            <person name="Bruemmer F."/>
            <person name="Labrenz M."/>
            <person name="Spormann A.M."/>
            <person name="Op Den Camp H."/>
            <person name="Overmann J."/>
            <person name="Amann R."/>
            <person name="Jetten M.S.M."/>
            <person name="Mascher T."/>
            <person name="Medema M.H."/>
            <person name="Devos D.P."/>
            <person name="Kaster A.-K."/>
            <person name="Ovreas L."/>
            <person name="Rohde M."/>
            <person name="Galperin M.Y."/>
            <person name="Jogler C."/>
        </authorList>
    </citation>
    <scope>NUCLEOTIDE SEQUENCE [LARGE SCALE GENOMIC DNA]</scope>
    <source>
        <strain evidence="1 2">LF1</strain>
    </source>
</reference>